<dbReference type="NCBIfam" id="TIGR01994">
    <property type="entry name" value="SUF_scaf_2"/>
    <property type="match status" value="1"/>
</dbReference>
<dbReference type="InterPro" id="IPR002871">
    <property type="entry name" value="NIF_FeS_clus_asmbl_NifU_N"/>
</dbReference>
<dbReference type="Pfam" id="PF01592">
    <property type="entry name" value="NifU_N"/>
    <property type="match status" value="1"/>
</dbReference>
<organism evidence="2 3">
    <name type="scientific">Nocardioides jiangxiensis</name>
    <dbReference type="NCBI Taxonomy" id="3064524"/>
    <lineage>
        <taxon>Bacteria</taxon>
        <taxon>Bacillati</taxon>
        <taxon>Actinomycetota</taxon>
        <taxon>Actinomycetes</taxon>
        <taxon>Propionibacteriales</taxon>
        <taxon>Nocardioidaceae</taxon>
        <taxon>Nocardioides</taxon>
    </lineage>
</organism>
<evidence type="ECO:0000313" key="3">
    <source>
        <dbReference type="Proteomes" id="UP001233314"/>
    </source>
</evidence>
<accession>A0ABT9B8V4</accession>
<dbReference type="SUPFAM" id="SSF82649">
    <property type="entry name" value="SufE/NifU"/>
    <property type="match status" value="1"/>
</dbReference>
<gene>
    <name evidence="2" type="ORF">Q5722_14510</name>
</gene>
<sequence>MDLDALYQDIILDHYKNPHGKGLREEFEAEVHHVNPTCGDEITLRVHVNDGVVEDISYDSQGCSISQASASVLYELLHGKPVDEAMEIHAKFQELMQGKGQVEPDEDVLEDGIAFAGVAKFPARVKCALLSWMAWKDATAQSLAGGQTEEKA</sequence>
<dbReference type="Gene3D" id="3.90.1010.10">
    <property type="match status" value="1"/>
</dbReference>
<dbReference type="EMBL" id="JAUQTA010000002">
    <property type="protein sequence ID" value="MDO7869583.1"/>
    <property type="molecule type" value="Genomic_DNA"/>
</dbReference>
<proteinExistence type="predicted"/>
<dbReference type="PANTHER" id="PTHR10093">
    <property type="entry name" value="IRON-SULFUR CLUSTER ASSEMBLY ENZYME NIFU HOMOLOG"/>
    <property type="match status" value="1"/>
</dbReference>
<dbReference type="Proteomes" id="UP001233314">
    <property type="component" value="Unassembled WGS sequence"/>
</dbReference>
<comment type="caution">
    <text evidence="2">The sequence shown here is derived from an EMBL/GenBank/DDBJ whole genome shotgun (WGS) entry which is preliminary data.</text>
</comment>
<protein>
    <submittedName>
        <fullName evidence="2">SUF system NifU family Fe-S cluster assembly protein</fullName>
    </submittedName>
</protein>
<dbReference type="RefSeq" id="WP_305028976.1">
    <property type="nucleotide sequence ID" value="NZ_JAUQTA010000002.1"/>
</dbReference>
<feature type="domain" description="NIF system FeS cluster assembly NifU N-terminal" evidence="1">
    <location>
        <begin position="7"/>
        <end position="127"/>
    </location>
</feature>
<reference evidence="2 3" key="1">
    <citation type="submission" date="2023-07" db="EMBL/GenBank/DDBJ databases">
        <title>Nocardioides sp. nov WY-20 isolated from soil.</title>
        <authorList>
            <person name="Liu B."/>
            <person name="Wan Y."/>
        </authorList>
    </citation>
    <scope>NUCLEOTIDE SEQUENCE [LARGE SCALE GENOMIC DNA]</scope>
    <source>
        <strain evidence="2 3">WY-20</strain>
    </source>
</reference>
<name>A0ABT9B8V4_9ACTN</name>
<dbReference type="CDD" id="cd06664">
    <property type="entry name" value="IscU_like"/>
    <property type="match status" value="1"/>
</dbReference>
<evidence type="ECO:0000259" key="1">
    <source>
        <dbReference type="Pfam" id="PF01592"/>
    </source>
</evidence>
<evidence type="ECO:0000313" key="2">
    <source>
        <dbReference type="EMBL" id="MDO7869583.1"/>
    </source>
</evidence>
<keyword evidence="3" id="KW-1185">Reference proteome</keyword>